<dbReference type="HAMAP" id="MF_01398">
    <property type="entry name" value="ATP_synth_b_bprime"/>
    <property type="match status" value="1"/>
</dbReference>
<keyword evidence="9 14" id="KW-0406">Ion transport</keyword>
<dbReference type="InterPro" id="IPR028987">
    <property type="entry name" value="ATP_synth_B-like_membr_sf"/>
</dbReference>
<reference evidence="17 18" key="1">
    <citation type="submission" date="2020-04" db="EMBL/GenBank/DDBJ databases">
        <title>MicrobeNet Type strains.</title>
        <authorList>
            <person name="Nicholson A.C."/>
        </authorList>
    </citation>
    <scope>NUCLEOTIDE SEQUENCE [LARGE SCALE GENOMIC DNA]</scope>
    <source>
        <strain evidence="17 18">DSM 44445</strain>
    </source>
</reference>
<evidence type="ECO:0000256" key="13">
    <source>
        <dbReference type="ARBA" id="ARBA00025830"/>
    </source>
</evidence>
<organism evidence="17 18">
    <name type="scientific">Nocardia veterana</name>
    <dbReference type="NCBI Taxonomy" id="132249"/>
    <lineage>
        <taxon>Bacteria</taxon>
        <taxon>Bacillati</taxon>
        <taxon>Actinomycetota</taxon>
        <taxon>Actinomycetes</taxon>
        <taxon>Mycobacteriales</taxon>
        <taxon>Nocardiaceae</taxon>
        <taxon>Nocardia</taxon>
    </lineage>
</organism>
<evidence type="ECO:0000256" key="12">
    <source>
        <dbReference type="ARBA" id="ARBA00025198"/>
    </source>
</evidence>
<keyword evidence="16" id="KW-0175">Coiled coil</keyword>
<keyword evidence="4 14" id="KW-1003">Cell membrane</keyword>
<evidence type="ECO:0000256" key="16">
    <source>
        <dbReference type="SAM" id="Coils"/>
    </source>
</evidence>
<feature type="coiled-coil region" evidence="16">
    <location>
        <begin position="59"/>
        <end position="130"/>
    </location>
</feature>
<dbReference type="InterPro" id="IPR002146">
    <property type="entry name" value="ATP_synth_b/b'su_bac/chlpt"/>
</dbReference>
<feature type="transmembrane region" description="Helical" evidence="14">
    <location>
        <begin position="22"/>
        <end position="41"/>
    </location>
</feature>
<dbReference type="SUPFAM" id="SSF81573">
    <property type="entry name" value="F1F0 ATP synthase subunit B, membrane domain"/>
    <property type="match status" value="1"/>
</dbReference>
<dbReference type="GO" id="GO:0005886">
    <property type="term" value="C:plasma membrane"/>
    <property type="evidence" value="ECO:0007669"/>
    <property type="project" value="UniProtKB-SubCell"/>
</dbReference>
<comment type="similarity">
    <text evidence="2 14 15">Belongs to the ATPase B chain family.</text>
</comment>
<keyword evidence="6 14" id="KW-0812">Transmembrane</keyword>
<keyword evidence="7 14" id="KW-0375">Hydrogen ion transport</keyword>
<evidence type="ECO:0000256" key="15">
    <source>
        <dbReference type="RuleBase" id="RU003848"/>
    </source>
</evidence>
<keyword evidence="11 14" id="KW-0066">ATP synthesis</keyword>
<dbReference type="GO" id="GO:0046933">
    <property type="term" value="F:proton-transporting ATP synthase activity, rotational mechanism"/>
    <property type="evidence" value="ECO:0007669"/>
    <property type="project" value="UniProtKB-UniRule"/>
</dbReference>
<sequence>MDTSGGVLAAGGYQITFDWPVFFSQLFGFVVIVFIIVKWVVPPVKRLMAKSQDAIAKQLAESEHAATQLEEAKRSYANALTEAHTELEQIRADARADAEFIVAQMREAAAAEVERVRRQGRDQIAQLRRQMVRDLETDLAAAMLAITEEKVRDQVGTPEAKSESIERFLEDLEILANSSPPIKRQAQPGWN</sequence>
<comment type="caution">
    <text evidence="17">The sequence shown here is derived from an EMBL/GenBank/DDBJ whole genome shotgun (WGS) entry which is preliminary data.</text>
</comment>
<keyword evidence="5 14" id="KW-0138">CF(0)</keyword>
<evidence type="ECO:0000256" key="4">
    <source>
        <dbReference type="ARBA" id="ARBA00022475"/>
    </source>
</evidence>
<proteinExistence type="inferred from homology"/>
<name>A0A7X6LVL2_9NOCA</name>
<evidence type="ECO:0000256" key="11">
    <source>
        <dbReference type="ARBA" id="ARBA00023310"/>
    </source>
</evidence>
<dbReference type="EMBL" id="JAAXPE010000003">
    <property type="protein sequence ID" value="NKY84914.1"/>
    <property type="molecule type" value="Genomic_DNA"/>
</dbReference>
<evidence type="ECO:0000313" key="18">
    <source>
        <dbReference type="Proteomes" id="UP000523447"/>
    </source>
</evidence>
<comment type="subunit">
    <text evidence="13 14">F-type ATPases have 2 components, F(1) - the catalytic core - and F(0) - the membrane proton channel. F(1) has five subunits: alpha(3), beta(3), gamma(1), delta(1), epsilon(1). F(0) has three main subunits: a(1), b(2) and c(10-14). The alpha and beta chains form an alternating ring which encloses part of the gamma chain. F(1) is attached to F(0) by a central stalk formed by the gamma and epsilon chains, while a peripheral stalk is formed by the delta and b chains.</text>
</comment>
<evidence type="ECO:0000313" key="17">
    <source>
        <dbReference type="EMBL" id="NKY84914.1"/>
    </source>
</evidence>
<comment type="subcellular location">
    <subcellularLocation>
        <location evidence="1 14">Cell membrane</location>
        <topology evidence="1 14">Single-pass membrane protein</topology>
    </subcellularLocation>
</comment>
<dbReference type="InterPro" id="IPR050059">
    <property type="entry name" value="ATP_synthase_B_chain"/>
</dbReference>
<dbReference type="Proteomes" id="UP000523447">
    <property type="component" value="Unassembled WGS sequence"/>
</dbReference>
<keyword evidence="3 14" id="KW-0813">Transport</keyword>
<accession>A0A7X6LVL2</accession>
<evidence type="ECO:0000256" key="7">
    <source>
        <dbReference type="ARBA" id="ARBA00022781"/>
    </source>
</evidence>
<evidence type="ECO:0000256" key="8">
    <source>
        <dbReference type="ARBA" id="ARBA00022989"/>
    </source>
</evidence>
<dbReference type="Pfam" id="PF00430">
    <property type="entry name" value="ATP-synt_B"/>
    <property type="match status" value="1"/>
</dbReference>
<dbReference type="PANTHER" id="PTHR33445">
    <property type="entry name" value="ATP SYNTHASE SUBUNIT B', CHLOROPLASTIC"/>
    <property type="match status" value="1"/>
</dbReference>
<gene>
    <name evidence="14" type="primary">atpF</name>
    <name evidence="17" type="ORF">HGA07_04660</name>
</gene>
<comment type="function">
    <text evidence="14">Component of the F(0) channel, it forms part of the peripheral stalk, linking F(1) to F(0).</text>
</comment>
<dbReference type="CDD" id="cd06503">
    <property type="entry name" value="ATP-synt_Fo_b"/>
    <property type="match status" value="1"/>
</dbReference>
<evidence type="ECO:0000256" key="10">
    <source>
        <dbReference type="ARBA" id="ARBA00023136"/>
    </source>
</evidence>
<evidence type="ECO:0000256" key="3">
    <source>
        <dbReference type="ARBA" id="ARBA00022448"/>
    </source>
</evidence>
<evidence type="ECO:0000256" key="9">
    <source>
        <dbReference type="ARBA" id="ARBA00023065"/>
    </source>
</evidence>
<evidence type="ECO:0000256" key="2">
    <source>
        <dbReference type="ARBA" id="ARBA00005513"/>
    </source>
</evidence>
<dbReference type="PANTHER" id="PTHR33445:SF1">
    <property type="entry name" value="ATP SYNTHASE SUBUNIT B"/>
    <property type="match status" value="1"/>
</dbReference>
<evidence type="ECO:0000256" key="14">
    <source>
        <dbReference type="HAMAP-Rule" id="MF_01398"/>
    </source>
</evidence>
<keyword evidence="18" id="KW-1185">Reference proteome</keyword>
<evidence type="ECO:0000256" key="1">
    <source>
        <dbReference type="ARBA" id="ARBA00004162"/>
    </source>
</evidence>
<dbReference type="GO" id="GO:0045259">
    <property type="term" value="C:proton-transporting ATP synthase complex"/>
    <property type="evidence" value="ECO:0007669"/>
    <property type="project" value="UniProtKB-KW"/>
</dbReference>
<keyword evidence="8 14" id="KW-1133">Transmembrane helix</keyword>
<dbReference type="AlphaFoldDB" id="A0A7X6LVL2"/>
<protein>
    <recommendedName>
        <fullName evidence="14">ATP synthase subunit b</fullName>
    </recommendedName>
    <alternativeName>
        <fullName evidence="14">ATP synthase F(0) sector subunit b</fullName>
    </alternativeName>
    <alternativeName>
        <fullName evidence="14">ATPase subunit I</fullName>
    </alternativeName>
    <alternativeName>
        <fullName evidence="14">F-type ATPase subunit b</fullName>
        <shortName evidence="14">F-ATPase subunit b</shortName>
    </alternativeName>
</protein>
<comment type="function">
    <text evidence="12 14">F(1)F(0) ATP synthase produces ATP from ADP in the presence of a proton or sodium gradient. F-type ATPases consist of two structural domains, F(1) containing the extramembraneous catalytic core and F(0) containing the membrane proton channel, linked together by a central stalk and a peripheral stalk. During catalysis, ATP synthesis in the catalytic domain of F(1) is coupled via a rotary mechanism of the central stalk subunits to proton translocation.</text>
</comment>
<evidence type="ECO:0000256" key="5">
    <source>
        <dbReference type="ARBA" id="ARBA00022547"/>
    </source>
</evidence>
<dbReference type="GO" id="GO:0046961">
    <property type="term" value="F:proton-transporting ATPase activity, rotational mechanism"/>
    <property type="evidence" value="ECO:0007669"/>
    <property type="project" value="TreeGrafter"/>
</dbReference>
<keyword evidence="10 14" id="KW-0472">Membrane</keyword>
<evidence type="ECO:0000256" key="6">
    <source>
        <dbReference type="ARBA" id="ARBA00022692"/>
    </source>
</evidence>